<name>A0A6L2P4V3_TANCI</name>
<dbReference type="InterPro" id="IPR012337">
    <property type="entry name" value="RNaseH-like_sf"/>
</dbReference>
<dbReference type="PANTHER" id="PTHR33223:SF11">
    <property type="entry name" value="ELEMENT PROTEIN, PUTATIVE-RELATED"/>
    <property type="match status" value="1"/>
</dbReference>
<sequence>MSSDEASSGVTYTSISSDYEEPSDAANGGDDDDGESSGDDADDEDKEEASEEDEEEKEEHLALADSTAASPVVDLPGLGAARTTDYGFVGMVDDAPRHHVPREVGYGFRAAGIRLRGASRLPSPTLPPTHHPLPLPSPSTSCRADIFEAGILPRKRLCLTALTSRGWYTDYTANGGDDDDDGESSRDDADDEDEEEASEEDEEEKEEHLALADSTAASPVVDLLSKSSQGYDTIWVIVDRLTKSALFLPMRENDPMEKLARMYLNEVVTRHGIPVLILCDRDGRFTSNFWRSLQKALGTSLNMSTAYHPETDGQSEGTIQTLEDMLRASIPLDGLHIDDKLHFVEEPIEIMDQKFKRRSNRRRIPNIVEPEIQTITEIVSMADRTMEELFQAPTEWYGEAIVIPEILAENLKIKTNFLQLVQANKFHGFERDDPHTHISNFKRMTATLKYRDVLNDDIKLMLFPYSLEGDARIWYEKEPPNSNLTWDDLVNKFVNQFFPPSKTTHLKNEISRFTQRFEETFGEAWDRFKEMIRACVFVGDPLAYTPSNKIALISQLGFGEGSVGSVSKKEKVVYGRVQGSFGEEAQ</sequence>
<dbReference type="PANTHER" id="PTHR33223">
    <property type="entry name" value="CCHC-TYPE DOMAIN-CONTAINING PROTEIN"/>
    <property type="match status" value="1"/>
</dbReference>
<feature type="compositionally biased region" description="Acidic residues" evidence="1">
    <location>
        <begin position="18"/>
        <end position="57"/>
    </location>
</feature>
<dbReference type="GO" id="GO:0003676">
    <property type="term" value="F:nucleic acid binding"/>
    <property type="evidence" value="ECO:0007669"/>
    <property type="project" value="InterPro"/>
</dbReference>
<feature type="domain" description="Integrase catalytic" evidence="2">
    <location>
        <begin position="202"/>
        <end position="373"/>
    </location>
</feature>
<accession>A0A6L2P4V3</accession>
<dbReference type="EMBL" id="BKCJ010010739">
    <property type="protein sequence ID" value="GEU92917.1"/>
    <property type="molecule type" value="Genomic_DNA"/>
</dbReference>
<keyword evidence="3" id="KW-0548">Nucleotidyltransferase</keyword>
<dbReference type="InterPro" id="IPR001584">
    <property type="entry name" value="Integrase_cat-core"/>
</dbReference>
<feature type="compositionally biased region" description="Acidic residues" evidence="1">
    <location>
        <begin position="176"/>
        <end position="205"/>
    </location>
</feature>
<gene>
    <name evidence="3" type="ORF">Tci_064895</name>
</gene>
<dbReference type="PROSITE" id="PS50994">
    <property type="entry name" value="INTEGRASE"/>
    <property type="match status" value="1"/>
</dbReference>
<dbReference type="GO" id="GO:0003964">
    <property type="term" value="F:RNA-directed DNA polymerase activity"/>
    <property type="evidence" value="ECO:0007669"/>
    <property type="project" value="UniProtKB-KW"/>
</dbReference>
<evidence type="ECO:0000256" key="1">
    <source>
        <dbReference type="SAM" id="MobiDB-lite"/>
    </source>
</evidence>
<dbReference type="Gene3D" id="3.30.420.10">
    <property type="entry name" value="Ribonuclease H-like superfamily/Ribonuclease H"/>
    <property type="match status" value="1"/>
</dbReference>
<dbReference type="GO" id="GO:0015074">
    <property type="term" value="P:DNA integration"/>
    <property type="evidence" value="ECO:0007669"/>
    <property type="project" value="InterPro"/>
</dbReference>
<dbReference type="InterPro" id="IPR036397">
    <property type="entry name" value="RNaseH_sf"/>
</dbReference>
<evidence type="ECO:0000313" key="3">
    <source>
        <dbReference type="EMBL" id="GEU92917.1"/>
    </source>
</evidence>
<comment type="caution">
    <text evidence="3">The sequence shown here is derived from an EMBL/GenBank/DDBJ whole genome shotgun (WGS) entry which is preliminary data.</text>
</comment>
<keyword evidence="3" id="KW-0695">RNA-directed DNA polymerase</keyword>
<reference evidence="3" key="1">
    <citation type="journal article" date="2019" name="Sci. Rep.">
        <title>Draft genome of Tanacetum cinerariifolium, the natural source of mosquito coil.</title>
        <authorList>
            <person name="Yamashiro T."/>
            <person name="Shiraishi A."/>
            <person name="Satake H."/>
            <person name="Nakayama K."/>
        </authorList>
    </citation>
    <scope>NUCLEOTIDE SEQUENCE</scope>
</reference>
<dbReference type="SUPFAM" id="SSF53098">
    <property type="entry name" value="Ribonuclease H-like"/>
    <property type="match status" value="1"/>
</dbReference>
<evidence type="ECO:0000259" key="2">
    <source>
        <dbReference type="PROSITE" id="PS50994"/>
    </source>
</evidence>
<dbReference type="AlphaFoldDB" id="A0A6L2P4V3"/>
<protein>
    <submittedName>
        <fullName evidence="3">Reverse transcriptase domain-containing protein</fullName>
    </submittedName>
</protein>
<organism evidence="3">
    <name type="scientific">Tanacetum cinerariifolium</name>
    <name type="common">Dalmatian daisy</name>
    <name type="synonym">Chrysanthemum cinerariifolium</name>
    <dbReference type="NCBI Taxonomy" id="118510"/>
    <lineage>
        <taxon>Eukaryota</taxon>
        <taxon>Viridiplantae</taxon>
        <taxon>Streptophyta</taxon>
        <taxon>Embryophyta</taxon>
        <taxon>Tracheophyta</taxon>
        <taxon>Spermatophyta</taxon>
        <taxon>Magnoliopsida</taxon>
        <taxon>eudicotyledons</taxon>
        <taxon>Gunneridae</taxon>
        <taxon>Pentapetalae</taxon>
        <taxon>asterids</taxon>
        <taxon>campanulids</taxon>
        <taxon>Asterales</taxon>
        <taxon>Asteraceae</taxon>
        <taxon>Asteroideae</taxon>
        <taxon>Anthemideae</taxon>
        <taxon>Anthemidinae</taxon>
        <taxon>Tanacetum</taxon>
    </lineage>
</organism>
<feature type="compositionally biased region" description="Polar residues" evidence="1">
    <location>
        <begin position="1"/>
        <end position="17"/>
    </location>
</feature>
<dbReference type="InterPro" id="IPR005162">
    <property type="entry name" value="Retrotrans_gag_dom"/>
</dbReference>
<feature type="region of interest" description="Disordered" evidence="1">
    <location>
        <begin position="170"/>
        <end position="212"/>
    </location>
</feature>
<proteinExistence type="predicted"/>
<keyword evidence="3" id="KW-0808">Transferase</keyword>
<feature type="region of interest" description="Disordered" evidence="1">
    <location>
        <begin position="1"/>
        <end position="77"/>
    </location>
</feature>
<dbReference type="Pfam" id="PF03732">
    <property type="entry name" value="Retrotrans_gag"/>
    <property type="match status" value="1"/>
</dbReference>